<dbReference type="PROSITE" id="PS50071">
    <property type="entry name" value="HOMEOBOX_2"/>
    <property type="match status" value="1"/>
</dbReference>
<evidence type="ECO:0000313" key="8">
    <source>
        <dbReference type="EMBL" id="SAM04228.1"/>
    </source>
</evidence>
<dbReference type="PANTHER" id="PTHR24324:SF9">
    <property type="entry name" value="HOMEOBOX DOMAIN-CONTAINING PROTEIN"/>
    <property type="match status" value="1"/>
</dbReference>
<dbReference type="Proteomes" id="UP000078561">
    <property type="component" value="Unassembled WGS sequence"/>
</dbReference>
<dbReference type="GO" id="GO:0000978">
    <property type="term" value="F:RNA polymerase II cis-regulatory region sequence-specific DNA binding"/>
    <property type="evidence" value="ECO:0007669"/>
    <property type="project" value="TreeGrafter"/>
</dbReference>
<feature type="compositionally biased region" description="Low complexity" evidence="6">
    <location>
        <begin position="195"/>
        <end position="216"/>
    </location>
</feature>
<feature type="compositionally biased region" description="Polar residues" evidence="6">
    <location>
        <begin position="1"/>
        <end position="13"/>
    </location>
</feature>
<keyword evidence="3 4" id="KW-0539">Nucleus</keyword>
<feature type="region of interest" description="Disordered" evidence="6">
    <location>
        <begin position="191"/>
        <end position="219"/>
    </location>
</feature>
<protein>
    <recommendedName>
        <fullName evidence="7">Homeobox domain-containing protein</fullName>
    </recommendedName>
</protein>
<name>A0A168QBV9_ABSGL</name>
<organism evidence="8">
    <name type="scientific">Absidia glauca</name>
    <name type="common">Pin mould</name>
    <dbReference type="NCBI Taxonomy" id="4829"/>
    <lineage>
        <taxon>Eukaryota</taxon>
        <taxon>Fungi</taxon>
        <taxon>Fungi incertae sedis</taxon>
        <taxon>Mucoromycota</taxon>
        <taxon>Mucoromycotina</taxon>
        <taxon>Mucoromycetes</taxon>
        <taxon>Mucorales</taxon>
        <taxon>Cunninghamellaceae</taxon>
        <taxon>Absidia</taxon>
    </lineage>
</organism>
<evidence type="ECO:0000259" key="7">
    <source>
        <dbReference type="PROSITE" id="PS50071"/>
    </source>
</evidence>
<dbReference type="InterPro" id="IPR009057">
    <property type="entry name" value="Homeodomain-like_sf"/>
</dbReference>
<dbReference type="OrthoDB" id="6159439at2759"/>
<dbReference type="InterPro" id="IPR001356">
    <property type="entry name" value="HD"/>
</dbReference>
<dbReference type="InterPro" id="IPR051000">
    <property type="entry name" value="Homeobox_DNA-bind_prot"/>
</dbReference>
<keyword evidence="2 4" id="KW-0371">Homeobox</keyword>
<feature type="DNA-binding region" description="Homeobox" evidence="4">
    <location>
        <begin position="83"/>
        <end position="142"/>
    </location>
</feature>
<keyword evidence="1 4" id="KW-0238">DNA-binding</keyword>
<evidence type="ECO:0000256" key="4">
    <source>
        <dbReference type="PROSITE-ProRule" id="PRU00108"/>
    </source>
</evidence>
<feature type="compositionally biased region" description="Low complexity" evidence="6">
    <location>
        <begin position="21"/>
        <end position="31"/>
    </location>
</feature>
<proteinExistence type="predicted"/>
<dbReference type="PRINTS" id="PR00031">
    <property type="entry name" value="HTHREPRESSR"/>
</dbReference>
<feature type="region of interest" description="Disordered" evidence="6">
    <location>
        <begin position="1"/>
        <end position="41"/>
    </location>
</feature>
<dbReference type="PANTHER" id="PTHR24324">
    <property type="entry name" value="HOMEOBOX PROTEIN HHEX"/>
    <property type="match status" value="1"/>
</dbReference>
<evidence type="ECO:0000256" key="6">
    <source>
        <dbReference type="SAM" id="MobiDB-lite"/>
    </source>
</evidence>
<dbReference type="GO" id="GO:0000981">
    <property type="term" value="F:DNA-binding transcription factor activity, RNA polymerase II-specific"/>
    <property type="evidence" value="ECO:0007669"/>
    <property type="project" value="InterPro"/>
</dbReference>
<dbReference type="PROSITE" id="PS00027">
    <property type="entry name" value="HOMEOBOX_1"/>
    <property type="match status" value="1"/>
</dbReference>
<evidence type="ECO:0000256" key="1">
    <source>
        <dbReference type="ARBA" id="ARBA00023125"/>
    </source>
</evidence>
<accession>A0A168QBV9</accession>
<comment type="subcellular location">
    <subcellularLocation>
        <location evidence="4 5">Nucleus</location>
    </subcellularLocation>
</comment>
<dbReference type="GO" id="GO:0005634">
    <property type="term" value="C:nucleus"/>
    <property type="evidence" value="ECO:0007669"/>
    <property type="project" value="UniProtKB-SubCell"/>
</dbReference>
<evidence type="ECO:0000256" key="2">
    <source>
        <dbReference type="ARBA" id="ARBA00023155"/>
    </source>
</evidence>
<gene>
    <name evidence="8" type="primary">ABSGL_10088.1 scaffold 11786</name>
</gene>
<dbReference type="CDD" id="cd00086">
    <property type="entry name" value="homeodomain"/>
    <property type="match status" value="1"/>
</dbReference>
<evidence type="ECO:0000313" key="9">
    <source>
        <dbReference type="Proteomes" id="UP000078561"/>
    </source>
</evidence>
<evidence type="ECO:0000256" key="5">
    <source>
        <dbReference type="RuleBase" id="RU000682"/>
    </source>
</evidence>
<dbReference type="GO" id="GO:0030154">
    <property type="term" value="P:cell differentiation"/>
    <property type="evidence" value="ECO:0007669"/>
    <property type="project" value="TreeGrafter"/>
</dbReference>
<keyword evidence="9" id="KW-1185">Reference proteome</keyword>
<feature type="region of interest" description="Disordered" evidence="6">
    <location>
        <begin position="136"/>
        <end position="168"/>
    </location>
</feature>
<reference evidence="8" key="1">
    <citation type="submission" date="2016-04" db="EMBL/GenBank/DDBJ databases">
        <authorList>
            <person name="Evans L.H."/>
            <person name="Alamgir A."/>
            <person name="Owens N."/>
            <person name="Weber N.D."/>
            <person name="Virtaneva K."/>
            <person name="Barbian K."/>
            <person name="Babar A."/>
            <person name="Rosenke K."/>
        </authorList>
    </citation>
    <scope>NUCLEOTIDE SEQUENCE [LARGE SCALE GENOMIC DNA]</scope>
    <source>
        <strain evidence="8">CBS 101.48</strain>
    </source>
</reference>
<dbReference type="Gene3D" id="1.10.10.60">
    <property type="entry name" value="Homeodomain-like"/>
    <property type="match status" value="1"/>
</dbReference>
<dbReference type="STRING" id="4829.A0A168QBV9"/>
<dbReference type="InterPro" id="IPR017970">
    <property type="entry name" value="Homeobox_CS"/>
</dbReference>
<dbReference type="SMART" id="SM00389">
    <property type="entry name" value="HOX"/>
    <property type="match status" value="1"/>
</dbReference>
<evidence type="ECO:0000256" key="3">
    <source>
        <dbReference type="ARBA" id="ARBA00023242"/>
    </source>
</evidence>
<sequence>MLSLERNSSSSQITMPPPASPTATAATAATATRRRKRRSSTIMIIKPTRWIPPPLHPQQSFANNGIQHFNETDFKPTFYNPNEVKHRRRISSDQCSILETEYLINTKPNATKRHQLADRLGMTPRTVQIWFQNKRAKAKQQQIKSGRQLLPYSPPAPTPPQHSAPMDPFTFDDGRLDPVYLNQEVPLFVGPEDGSPLTAASSSYSSATTTPTLPSSDLPEEDSILWPDPQSYDGSFFTSTALDFYQSHDDHTHYDPSFVLNWMQKTPTDPDLVASIIPTWPYMMIDPNTVQDDYMNFAWDQDDWLGPLHE</sequence>
<dbReference type="AlphaFoldDB" id="A0A168QBV9"/>
<dbReference type="EMBL" id="LT554351">
    <property type="protein sequence ID" value="SAM04228.1"/>
    <property type="molecule type" value="Genomic_DNA"/>
</dbReference>
<feature type="compositionally biased region" description="Pro residues" evidence="6">
    <location>
        <begin position="152"/>
        <end position="162"/>
    </location>
</feature>
<dbReference type="InParanoid" id="A0A168QBV9"/>
<feature type="domain" description="Homeobox" evidence="7">
    <location>
        <begin position="81"/>
        <end position="141"/>
    </location>
</feature>
<dbReference type="Pfam" id="PF00046">
    <property type="entry name" value="Homeodomain"/>
    <property type="match status" value="1"/>
</dbReference>
<dbReference type="SUPFAM" id="SSF46689">
    <property type="entry name" value="Homeodomain-like"/>
    <property type="match status" value="1"/>
</dbReference>
<dbReference type="InterPro" id="IPR000047">
    <property type="entry name" value="HTH_motif"/>
</dbReference>